<accession>W4K932</accession>
<evidence type="ECO:0000259" key="4">
    <source>
        <dbReference type="Pfam" id="PF02885"/>
    </source>
</evidence>
<feature type="domain" description="Glycosyl transferase family 3" evidence="3">
    <location>
        <begin position="82"/>
        <end position="366"/>
    </location>
</feature>
<reference evidence="5 6" key="1">
    <citation type="journal article" date="2012" name="New Phytol.">
        <title>Insight into trade-off between wood decay and parasitism from the genome of a fungal forest pathogen.</title>
        <authorList>
            <person name="Olson A."/>
            <person name="Aerts A."/>
            <person name="Asiegbu F."/>
            <person name="Belbahri L."/>
            <person name="Bouzid O."/>
            <person name="Broberg A."/>
            <person name="Canback B."/>
            <person name="Coutinho P.M."/>
            <person name="Cullen D."/>
            <person name="Dalman K."/>
            <person name="Deflorio G."/>
            <person name="van Diepen L.T."/>
            <person name="Dunand C."/>
            <person name="Duplessis S."/>
            <person name="Durling M."/>
            <person name="Gonthier P."/>
            <person name="Grimwood J."/>
            <person name="Fossdal C.G."/>
            <person name="Hansson D."/>
            <person name="Henrissat B."/>
            <person name="Hietala A."/>
            <person name="Himmelstrand K."/>
            <person name="Hoffmeister D."/>
            <person name="Hogberg N."/>
            <person name="James T.Y."/>
            <person name="Karlsson M."/>
            <person name="Kohler A."/>
            <person name="Kues U."/>
            <person name="Lee Y.H."/>
            <person name="Lin Y.C."/>
            <person name="Lind M."/>
            <person name="Lindquist E."/>
            <person name="Lombard V."/>
            <person name="Lucas S."/>
            <person name="Lunden K."/>
            <person name="Morin E."/>
            <person name="Murat C."/>
            <person name="Park J."/>
            <person name="Raffaello T."/>
            <person name="Rouze P."/>
            <person name="Salamov A."/>
            <person name="Schmutz J."/>
            <person name="Solheim H."/>
            <person name="Stahlberg J."/>
            <person name="Velez H."/>
            <person name="de Vries R.P."/>
            <person name="Wiebenga A."/>
            <person name="Woodward S."/>
            <person name="Yakovlev I."/>
            <person name="Garbelotto M."/>
            <person name="Martin F."/>
            <person name="Grigoriev I.V."/>
            <person name="Stenlid J."/>
        </authorList>
    </citation>
    <scope>NUCLEOTIDE SEQUENCE [LARGE SCALE GENOMIC DNA]</scope>
    <source>
        <strain evidence="5 6">TC 32-1</strain>
    </source>
</reference>
<dbReference type="NCBIfam" id="TIGR01245">
    <property type="entry name" value="trpD"/>
    <property type="match status" value="1"/>
</dbReference>
<feature type="non-terminal residue" evidence="5">
    <location>
        <position position="1"/>
    </location>
</feature>
<dbReference type="InterPro" id="IPR000312">
    <property type="entry name" value="Glycosyl_Trfase_fam3"/>
</dbReference>
<dbReference type="InterPro" id="IPR005940">
    <property type="entry name" value="Anthranilate_Pribosyl_Tfrase"/>
</dbReference>
<dbReference type="GeneID" id="20668826"/>
<dbReference type="Proteomes" id="UP000030671">
    <property type="component" value="Unassembled WGS sequence"/>
</dbReference>
<dbReference type="EMBL" id="KI925458">
    <property type="protein sequence ID" value="ETW82264.1"/>
    <property type="molecule type" value="Genomic_DNA"/>
</dbReference>
<dbReference type="KEGG" id="hir:HETIRDRAFT_239495"/>
<dbReference type="Gene3D" id="3.40.1030.10">
    <property type="entry name" value="Nucleoside phosphorylase/phosphoribosyltransferase catalytic domain"/>
    <property type="match status" value="1"/>
</dbReference>
<feature type="non-terminal residue" evidence="5">
    <location>
        <position position="381"/>
    </location>
</feature>
<evidence type="ECO:0000256" key="1">
    <source>
        <dbReference type="ARBA" id="ARBA00022676"/>
    </source>
</evidence>
<keyword evidence="6" id="KW-1185">Reference proteome</keyword>
<evidence type="ECO:0000259" key="3">
    <source>
        <dbReference type="Pfam" id="PF00591"/>
    </source>
</evidence>
<dbReference type="OrthoDB" id="427800at2759"/>
<dbReference type="SUPFAM" id="SSF52418">
    <property type="entry name" value="Nucleoside phosphorylase/phosphoribosyltransferase catalytic domain"/>
    <property type="match status" value="1"/>
</dbReference>
<protein>
    <recommendedName>
        <fullName evidence="7">Glycosyl transferase family 3 domain-containing protein</fullName>
    </recommendedName>
</protein>
<dbReference type="PANTHER" id="PTHR43285:SF2">
    <property type="entry name" value="ANTHRANILATE PHOSPHORIBOSYLTRANSFERASE"/>
    <property type="match status" value="1"/>
</dbReference>
<dbReference type="Pfam" id="PF02885">
    <property type="entry name" value="Glycos_trans_3N"/>
    <property type="match status" value="1"/>
</dbReference>
<dbReference type="eggNOG" id="KOG1438">
    <property type="taxonomic scope" value="Eukaryota"/>
</dbReference>
<proteinExistence type="predicted"/>
<organism evidence="5 6">
    <name type="scientific">Heterobasidion irregulare (strain TC 32-1)</name>
    <dbReference type="NCBI Taxonomy" id="747525"/>
    <lineage>
        <taxon>Eukaryota</taxon>
        <taxon>Fungi</taxon>
        <taxon>Dikarya</taxon>
        <taxon>Basidiomycota</taxon>
        <taxon>Agaricomycotina</taxon>
        <taxon>Agaricomycetes</taxon>
        <taxon>Russulales</taxon>
        <taxon>Bondarzewiaceae</taxon>
        <taxon>Heterobasidion</taxon>
        <taxon>Heterobasidion annosum species complex</taxon>
    </lineage>
</organism>
<feature type="domain" description="Glycosyl transferase family 3 N-terminal" evidence="4">
    <location>
        <begin position="4"/>
        <end position="70"/>
    </location>
</feature>
<dbReference type="InParanoid" id="W4K932"/>
<dbReference type="RefSeq" id="XP_009546799.1">
    <property type="nucleotide sequence ID" value="XM_009548504.1"/>
</dbReference>
<dbReference type="PANTHER" id="PTHR43285">
    <property type="entry name" value="ANTHRANILATE PHOSPHORIBOSYLTRANSFERASE"/>
    <property type="match status" value="1"/>
</dbReference>
<dbReference type="AlphaFoldDB" id="W4K932"/>
<dbReference type="HOGENOM" id="CLU_034315_2_1_1"/>
<dbReference type="FunCoup" id="W4K932">
    <property type="interactions" value="391"/>
</dbReference>
<keyword evidence="1" id="KW-0328">Glycosyltransferase</keyword>
<dbReference type="Pfam" id="PF00591">
    <property type="entry name" value="Glycos_transf_3"/>
    <property type="match status" value="1"/>
</dbReference>
<keyword evidence="2" id="KW-0808">Transferase</keyword>
<evidence type="ECO:0000256" key="2">
    <source>
        <dbReference type="ARBA" id="ARBA00022679"/>
    </source>
</evidence>
<dbReference type="GO" id="GO:0004048">
    <property type="term" value="F:anthranilate phosphoribosyltransferase activity"/>
    <property type="evidence" value="ECO:0007669"/>
    <property type="project" value="InterPro"/>
</dbReference>
<dbReference type="InterPro" id="IPR035902">
    <property type="entry name" value="Nuc_phospho_transferase"/>
</dbReference>
<evidence type="ECO:0008006" key="7">
    <source>
        <dbReference type="Google" id="ProtNLM"/>
    </source>
</evidence>
<evidence type="ECO:0000313" key="6">
    <source>
        <dbReference type="Proteomes" id="UP000030671"/>
    </source>
</evidence>
<gene>
    <name evidence="5" type="ORF">HETIRDRAFT_239495</name>
</gene>
<dbReference type="STRING" id="747525.W4K932"/>
<dbReference type="GO" id="GO:0005829">
    <property type="term" value="C:cytosol"/>
    <property type="evidence" value="ECO:0007669"/>
    <property type="project" value="TreeGrafter"/>
</dbReference>
<dbReference type="GO" id="GO:0000162">
    <property type="term" value="P:L-tryptophan biosynthetic process"/>
    <property type="evidence" value="ECO:0007669"/>
    <property type="project" value="InterPro"/>
</dbReference>
<name>W4K932_HETIT</name>
<sequence length="381" mass="38775">ATFKPLLAKLVHTPDAFTPADLHRALEHLFTPDAALPEQTGAFLAALHIARVEHRPDMLAAAAASLRARARAVRIDAPDGAVLVDIVGTGGDGHNTFNVSTTAAIVAAGTGAVNVVKHGSRASTSSSGSADLLQSLGCIFTPPPTPPSPTTTPAPPHVLRTLPFRFLLAPHYHPALALLAPARRALSFRTLFNLLGPLLNPASPPYTLIGVADPALGAPFAAALAAAGARRALIVCGAEGLDEISCAGPTRTWEMTRDSATGDAVVVERTLEPGATFGLPTHALASVAGGAPADNADTLRALLALRRGAAGDGGDGEGEVVVPARLAPVLDFVLMNAAALLVVAGAAPDYKAGVRMAREAIVSGGAERALAAFVEETRAEA</sequence>
<evidence type="ECO:0000313" key="5">
    <source>
        <dbReference type="EMBL" id="ETW82264.1"/>
    </source>
</evidence>
<dbReference type="InterPro" id="IPR017459">
    <property type="entry name" value="Glycosyl_Trfase_fam3_N_dom"/>
</dbReference>